<evidence type="ECO:0000259" key="8">
    <source>
        <dbReference type="Pfam" id="PF01435"/>
    </source>
</evidence>
<dbReference type="GO" id="GO:0046872">
    <property type="term" value="F:metal ion binding"/>
    <property type="evidence" value="ECO:0007669"/>
    <property type="project" value="UniProtKB-KW"/>
</dbReference>
<keyword evidence="6" id="KW-0482">Metalloprotease</keyword>
<dbReference type="STRING" id="1566387.QV13_18240"/>
<dbReference type="Gene3D" id="1.25.40.10">
    <property type="entry name" value="Tetratricopeptide repeat domain"/>
    <property type="match status" value="1"/>
</dbReference>
<keyword evidence="5" id="KW-0862">Zinc</keyword>
<feature type="repeat" description="TPR" evidence="7">
    <location>
        <begin position="351"/>
        <end position="384"/>
    </location>
</feature>
<dbReference type="Gene3D" id="3.30.2010.10">
    <property type="entry name" value="Metalloproteases ('zincins'), catalytic domain"/>
    <property type="match status" value="1"/>
</dbReference>
<keyword evidence="7" id="KW-0802">TPR repeat</keyword>
<evidence type="ECO:0000256" key="3">
    <source>
        <dbReference type="ARBA" id="ARBA00022723"/>
    </source>
</evidence>
<keyword evidence="10" id="KW-1185">Reference proteome</keyword>
<dbReference type="PANTHER" id="PTHR22726:SF1">
    <property type="entry name" value="METALLOENDOPEPTIDASE OMA1, MITOCHONDRIAL"/>
    <property type="match status" value="1"/>
</dbReference>
<reference evidence="9 10" key="1">
    <citation type="submission" date="2016-08" db="EMBL/GenBank/DDBJ databases">
        <title>Whole genome sequence of Mesorhizobium sp. strain UASWS1009 isolated from industrial sewage.</title>
        <authorList>
            <person name="Crovadore J."/>
            <person name="Calmin G."/>
            <person name="Chablais R."/>
            <person name="Cochard B."/>
            <person name="Lefort F."/>
        </authorList>
    </citation>
    <scope>NUCLEOTIDE SEQUENCE [LARGE SCALE GENOMIC DNA]</scope>
    <source>
        <strain evidence="9 10">UASWS1009</strain>
    </source>
</reference>
<dbReference type="PANTHER" id="PTHR22726">
    <property type="entry name" value="METALLOENDOPEPTIDASE OMA1"/>
    <property type="match status" value="1"/>
</dbReference>
<dbReference type="AlphaFoldDB" id="A0A1C2DI33"/>
<protein>
    <submittedName>
        <fullName evidence="9">Peptidase</fullName>
    </submittedName>
</protein>
<name>A0A1C2DI33_9HYPH</name>
<dbReference type="Proteomes" id="UP000094412">
    <property type="component" value="Unassembled WGS sequence"/>
</dbReference>
<dbReference type="GO" id="GO:0004222">
    <property type="term" value="F:metalloendopeptidase activity"/>
    <property type="evidence" value="ECO:0007669"/>
    <property type="project" value="InterPro"/>
</dbReference>
<evidence type="ECO:0000256" key="2">
    <source>
        <dbReference type="ARBA" id="ARBA00022670"/>
    </source>
</evidence>
<evidence type="ECO:0000256" key="6">
    <source>
        <dbReference type="ARBA" id="ARBA00023049"/>
    </source>
</evidence>
<dbReference type="InterPro" id="IPR001915">
    <property type="entry name" value="Peptidase_M48"/>
</dbReference>
<keyword evidence="2" id="KW-0645">Protease</keyword>
<evidence type="ECO:0000256" key="7">
    <source>
        <dbReference type="PROSITE-ProRule" id="PRU00339"/>
    </source>
</evidence>
<sequence>MDGDHKFGKFSPAAFSSSTASSTSVHIMLSLSRPGPRIARTARALMTLALGTAVALTGTVSAFAQNVPVVRDAEIEALVRDYAKPIFKAAGLSNAGLQIVLVNDPSFNAFVAGRRVFINTGTLMQAETPNEVIGVLAHETGHIAGGHQQRLRDQLERAKTMAIVAGLLGAGALVAGAATDSRGLAGAGMGLATGGTEMAQRSLLAYQRSEEITADRSAITYLNATGQSGAGMLKTFKRFQSALSLSGARVDPYRISHPMPQERIANLQELVAKSPYLDKKDAPGLQQRHDMMRVKIAAFTQGQAATSRLLRKNPDTVAIQYGDAITTYLTGNPNSALSKTDALLKGQPKNPYLYELRGDILMKANRAKEAAAAYSKAVSLDPAKSGLLSVSYGQALLAQRTPETLKQAVAQISSGLERDRENAAGYRFLAQAYGELGEVGRAELATAEGYYYQGASKDAKIFAMRAQKLLKPGEPAWVRAQDIIGAKALPKDSN</sequence>
<dbReference type="InterPro" id="IPR019734">
    <property type="entry name" value="TPR_rpt"/>
</dbReference>
<dbReference type="InterPro" id="IPR051156">
    <property type="entry name" value="Mito/Outer_Membr_Metalloprot"/>
</dbReference>
<keyword evidence="3" id="KW-0479">Metal-binding</keyword>
<dbReference type="EMBL" id="MDEO01000035">
    <property type="protein sequence ID" value="OCX14421.1"/>
    <property type="molecule type" value="Genomic_DNA"/>
</dbReference>
<organism evidence="9 10">
    <name type="scientific">Mesorhizobium hungaricum</name>
    <dbReference type="NCBI Taxonomy" id="1566387"/>
    <lineage>
        <taxon>Bacteria</taxon>
        <taxon>Pseudomonadati</taxon>
        <taxon>Pseudomonadota</taxon>
        <taxon>Alphaproteobacteria</taxon>
        <taxon>Hyphomicrobiales</taxon>
        <taxon>Phyllobacteriaceae</taxon>
        <taxon>Mesorhizobium</taxon>
    </lineage>
</organism>
<dbReference type="Pfam" id="PF01435">
    <property type="entry name" value="Peptidase_M48"/>
    <property type="match status" value="1"/>
</dbReference>
<accession>A0A1C2DI33</accession>
<evidence type="ECO:0000256" key="5">
    <source>
        <dbReference type="ARBA" id="ARBA00022833"/>
    </source>
</evidence>
<evidence type="ECO:0000256" key="1">
    <source>
        <dbReference type="ARBA" id="ARBA00001947"/>
    </source>
</evidence>
<gene>
    <name evidence="9" type="ORF">QV13_18240</name>
</gene>
<comment type="caution">
    <text evidence="9">The sequence shown here is derived from an EMBL/GenBank/DDBJ whole genome shotgun (WGS) entry which is preliminary data.</text>
</comment>
<keyword evidence="4" id="KW-0378">Hydrolase</keyword>
<dbReference type="SUPFAM" id="SSF48452">
    <property type="entry name" value="TPR-like"/>
    <property type="match status" value="1"/>
</dbReference>
<evidence type="ECO:0000256" key="4">
    <source>
        <dbReference type="ARBA" id="ARBA00022801"/>
    </source>
</evidence>
<dbReference type="GO" id="GO:0016020">
    <property type="term" value="C:membrane"/>
    <property type="evidence" value="ECO:0007669"/>
    <property type="project" value="TreeGrafter"/>
</dbReference>
<dbReference type="GO" id="GO:0051603">
    <property type="term" value="P:proteolysis involved in protein catabolic process"/>
    <property type="evidence" value="ECO:0007669"/>
    <property type="project" value="TreeGrafter"/>
</dbReference>
<proteinExistence type="predicted"/>
<dbReference type="CDD" id="cd07324">
    <property type="entry name" value="M48C_Oma1-like"/>
    <property type="match status" value="1"/>
</dbReference>
<evidence type="ECO:0000313" key="10">
    <source>
        <dbReference type="Proteomes" id="UP000094412"/>
    </source>
</evidence>
<feature type="domain" description="Peptidase M48" evidence="8">
    <location>
        <begin position="72"/>
        <end position="270"/>
    </location>
</feature>
<dbReference type="PROSITE" id="PS50005">
    <property type="entry name" value="TPR"/>
    <property type="match status" value="1"/>
</dbReference>
<dbReference type="InterPro" id="IPR011990">
    <property type="entry name" value="TPR-like_helical_dom_sf"/>
</dbReference>
<evidence type="ECO:0000313" key="9">
    <source>
        <dbReference type="EMBL" id="OCX14421.1"/>
    </source>
</evidence>
<comment type="cofactor">
    <cofactor evidence="1">
        <name>Zn(2+)</name>
        <dbReference type="ChEBI" id="CHEBI:29105"/>
    </cofactor>
</comment>